<evidence type="ECO:0000313" key="2">
    <source>
        <dbReference type="EMBL" id="PIK42358.1"/>
    </source>
</evidence>
<dbReference type="STRING" id="307972.A0A2G8K2X5"/>
<dbReference type="PANTHER" id="PTHR13465:SF2">
    <property type="entry name" value="PHAGOSOME ASSEMBLY FACTOR 1"/>
    <property type="match status" value="1"/>
</dbReference>
<comment type="similarity">
    <text evidence="1">Belongs to the PHAF1 family.</text>
</comment>
<dbReference type="AlphaFoldDB" id="A0A2G8K2X5"/>
<dbReference type="GO" id="GO:0030672">
    <property type="term" value="C:synaptic vesicle membrane"/>
    <property type="evidence" value="ECO:0007669"/>
    <property type="project" value="TreeGrafter"/>
</dbReference>
<accession>A0A2G8K2X5</accession>
<dbReference type="InterPro" id="IPR039156">
    <property type="entry name" value="PHAF1/BROMI"/>
</dbReference>
<dbReference type="EMBL" id="MRZV01000941">
    <property type="protein sequence ID" value="PIK42358.1"/>
    <property type="molecule type" value="Genomic_DNA"/>
</dbReference>
<proteinExistence type="inferred from homology"/>
<keyword evidence="3" id="KW-1185">Reference proteome</keyword>
<reference evidence="2 3" key="1">
    <citation type="journal article" date="2017" name="PLoS Biol.">
        <title>The sea cucumber genome provides insights into morphological evolution and visceral regeneration.</title>
        <authorList>
            <person name="Zhang X."/>
            <person name="Sun L."/>
            <person name="Yuan J."/>
            <person name="Sun Y."/>
            <person name="Gao Y."/>
            <person name="Zhang L."/>
            <person name="Li S."/>
            <person name="Dai H."/>
            <person name="Hamel J.F."/>
            <person name="Liu C."/>
            <person name="Yu Y."/>
            <person name="Liu S."/>
            <person name="Lin W."/>
            <person name="Guo K."/>
            <person name="Jin S."/>
            <person name="Xu P."/>
            <person name="Storey K.B."/>
            <person name="Huan P."/>
            <person name="Zhang T."/>
            <person name="Zhou Y."/>
            <person name="Zhang J."/>
            <person name="Lin C."/>
            <person name="Li X."/>
            <person name="Xing L."/>
            <person name="Huo D."/>
            <person name="Sun M."/>
            <person name="Wang L."/>
            <person name="Mercier A."/>
            <person name="Li F."/>
            <person name="Yang H."/>
            <person name="Xiang J."/>
        </authorList>
    </citation>
    <scope>NUCLEOTIDE SEQUENCE [LARGE SCALE GENOMIC DNA]</scope>
    <source>
        <strain evidence="2">Shaxun</strain>
        <tissue evidence="2">Muscle</tissue>
    </source>
</reference>
<protein>
    <submittedName>
        <fullName evidence="2">Putative UPF0183 protein C16orf70-like</fullName>
    </submittedName>
</protein>
<evidence type="ECO:0000256" key="1">
    <source>
        <dbReference type="ARBA" id="ARBA00024339"/>
    </source>
</evidence>
<dbReference type="Proteomes" id="UP000230750">
    <property type="component" value="Unassembled WGS sequence"/>
</dbReference>
<dbReference type="GO" id="GO:0043001">
    <property type="term" value="P:Golgi to plasma membrane protein transport"/>
    <property type="evidence" value="ECO:0007669"/>
    <property type="project" value="TreeGrafter"/>
</dbReference>
<name>A0A2G8K2X5_STIJA</name>
<sequence length="441" mass="49334">MTNNPGCHFSSCIGGNLAVTKMLDLEVIPGRSLGSDQWEFILGMTFGQVVNILRRQCRLIKDIHVIYCDQQPLSMDMVLNLTQDGTKLIFDSVSQRLKVIEIYNLSKVKLKYCGKHFNSPQVQPTIEKINSSFGATRPAVYDATQQLFTVNFRGLAFLFPIPADAKFEPNVHGLGSIPLPNKNAAHVNKIYIYGGTGLSDLRVPTIPNSCFCGNVFTEKAEAIIKNDLPMGMTFHLLADNASQGRSPEAKRQPFVRQILFGDSVQDVISALGAPHKTFYKSEDKMKIHSKSFSVDKQQTSDYFYNYFTLGVDILLDANTHQVKKFILHGNFPGHYNFNIYHRCNFEIPLPNVAPVMYDPEAGVLNLSLNTCSKWDTLSPYLVKSSQKPVVLNRSSHMNTTNPFGSTFCYGVRNMIVEAMPNHHVASVTIYDPSCLSVEEID</sequence>
<comment type="caution">
    <text evidence="2">The sequence shown here is derived from an EMBL/GenBank/DDBJ whole genome shotgun (WGS) entry which is preliminary data.</text>
</comment>
<dbReference type="InterPro" id="IPR005373">
    <property type="entry name" value="PHAF1"/>
</dbReference>
<dbReference type="PANTHER" id="PTHR13465">
    <property type="entry name" value="UPF0183 PROTEIN"/>
    <property type="match status" value="1"/>
</dbReference>
<organism evidence="2 3">
    <name type="scientific">Stichopus japonicus</name>
    <name type="common">Sea cucumber</name>
    <dbReference type="NCBI Taxonomy" id="307972"/>
    <lineage>
        <taxon>Eukaryota</taxon>
        <taxon>Metazoa</taxon>
        <taxon>Echinodermata</taxon>
        <taxon>Eleutherozoa</taxon>
        <taxon>Echinozoa</taxon>
        <taxon>Holothuroidea</taxon>
        <taxon>Aspidochirotacea</taxon>
        <taxon>Aspidochirotida</taxon>
        <taxon>Stichopodidae</taxon>
        <taxon>Apostichopus</taxon>
    </lineage>
</organism>
<gene>
    <name evidence="2" type="ORF">BSL78_20801</name>
</gene>
<dbReference type="GO" id="GO:0030425">
    <property type="term" value="C:dendrite"/>
    <property type="evidence" value="ECO:0007669"/>
    <property type="project" value="TreeGrafter"/>
</dbReference>
<dbReference type="GO" id="GO:0005802">
    <property type="term" value="C:trans-Golgi network"/>
    <property type="evidence" value="ECO:0007669"/>
    <property type="project" value="TreeGrafter"/>
</dbReference>
<evidence type="ECO:0000313" key="3">
    <source>
        <dbReference type="Proteomes" id="UP000230750"/>
    </source>
</evidence>
<dbReference type="Pfam" id="PF03676">
    <property type="entry name" value="PHAF1"/>
    <property type="match status" value="1"/>
</dbReference>
<dbReference type="OrthoDB" id="411211at2759"/>